<evidence type="ECO:0000313" key="12">
    <source>
        <dbReference type="EMBL" id="KGQ04708.1"/>
    </source>
</evidence>
<keyword evidence="7" id="KW-0479">Metal-binding</keyword>
<dbReference type="Gene3D" id="2.60.40.200">
    <property type="entry name" value="Superoxide dismutase, copper/zinc binding domain"/>
    <property type="match status" value="1"/>
</dbReference>
<keyword evidence="6" id="KW-0963">Cytoplasm</keyword>
<dbReference type="Pfam" id="PF00403">
    <property type="entry name" value="HMA"/>
    <property type="match status" value="1"/>
</dbReference>
<dbReference type="OrthoDB" id="666972at2759"/>
<comment type="similarity">
    <text evidence="9">In the C-terminal section; belongs to the Cu-Zn superoxide dismutase family.</text>
</comment>
<evidence type="ECO:0000256" key="5">
    <source>
        <dbReference type="ARBA" id="ARBA00016103"/>
    </source>
</evidence>
<dbReference type="FunFam" id="3.30.70.100:FF:000038">
    <property type="entry name" value="Superoxide dismutase 1 copper chaperone"/>
    <property type="match status" value="1"/>
</dbReference>
<comment type="cofactor">
    <cofactor evidence="1">
        <name>Cu(2+)</name>
        <dbReference type="ChEBI" id="CHEBI:29036"/>
    </cofactor>
</comment>
<dbReference type="PANTHER" id="PTHR10003">
    <property type="entry name" value="SUPEROXIDE DISMUTASE CU-ZN -RELATED"/>
    <property type="match status" value="1"/>
</dbReference>
<name>A0A0A2VB23_BEABA</name>
<evidence type="ECO:0000256" key="6">
    <source>
        <dbReference type="ARBA" id="ARBA00022490"/>
    </source>
</evidence>
<organism evidence="12 13">
    <name type="scientific">Beauveria bassiana D1-5</name>
    <dbReference type="NCBI Taxonomy" id="1245745"/>
    <lineage>
        <taxon>Eukaryota</taxon>
        <taxon>Fungi</taxon>
        <taxon>Dikarya</taxon>
        <taxon>Ascomycota</taxon>
        <taxon>Pezizomycotina</taxon>
        <taxon>Sordariomycetes</taxon>
        <taxon>Hypocreomycetidae</taxon>
        <taxon>Hypocreales</taxon>
        <taxon>Cordycipitaceae</taxon>
        <taxon>Beauveria</taxon>
    </lineage>
</organism>
<dbReference type="SUPFAM" id="SSF49329">
    <property type="entry name" value="Cu,Zn superoxide dismutase-like"/>
    <property type="match status" value="1"/>
</dbReference>
<dbReference type="InterPro" id="IPR001424">
    <property type="entry name" value="SOD_Cu_Zn_dom"/>
</dbReference>
<evidence type="ECO:0000256" key="4">
    <source>
        <dbReference type="ARBA" id="ARBA00010636"/>
    </source>
</evidence>
<comment type="subcellular location">
    <subcellularLocation>
        <location evidence="3">Cytoplasm</location>
    </subcellularLocation>
</comment>
<comment type="similarity">
    <text evidence="4">Belongs to the CCS1 family.</text>
</comment>
<dbReference type="GO" id="GO:0006801">
    <property type="term" value="P:superoxide metabolic process"/>
    <property type="evidence" value="ECO:0007669"/>
    <property type="project" value="InterPro"/>
</dbReference>
<dbReference type="PROSITE" id="PS50846">
    <property type="entry name" value="HMA_2"/>
    <property type="match status" value="1"/>
</dbReference>
<dbReference type="GO" id="GO:0005507">
    <property type="term" value="F:copper ion binding"/>
    <property type="evidence" value="ECO:0007669"/>
    <property type="project" value="InterPro"/>
</dbReference>
<evidence type="ECO:0000256" key="3">
    <source>
        <dbReference type="ARBA" id="ARBA00004496"/>
    </source>
</evidence>
<accession>A0A0A2VB23</accession>
<proteinExistence type="inferred from homology"/>
<feature type="domain" description="HMA" evidence="11">
    <location>
        <begin position="59"/>
        <end position="122"/>
    </location>
</feature>
<dbReference type="Gene3D" id="3.30.70.100">
    <property type="match status" value="1"/>
</dbReference>
<dbReference type="InterPro" id="IPR006121">
    <property type="entry name" value="HMA_dom"/>
</dbReference>
<gene>
    <name evidence="12" type="ORF">BBAD15_g10048</name>
</gene>
<dbReference type="Pfam" id="PF00080">
    <property type="entry name" value="Sod_Cu"/>
    <property type="match status" value="1"/>
</dbReference>
<evidence type="ECO:0000256" key="7">
    <source>
        <dbReference type="ARBA" id="ARBA00022723"/>
    </source>
</evidence>
<dbReference type="Proteomes" id="UP000030106">
    <property type="component" value="Unassembled WGS sequence"/>
</dbReference>
<dbReference type="CDD" id="cd00371">
    <property type="entry name" value="HMA"/>
    <property type="match status" value="1"/>
</dbReference>
<dbReference type="InterPro" id="IPR024134">
    <property type="entry name" value="SOD_Cu/Zn_/chaperone"/>
</dbReference>
<dbReference type="InterPro" id="IPR036423">
    <property type="entry name" value="SOD-like_Cu/Zn_dom_sf"/>
</dbReference>
<evidence type="ECO:0000256" key="1">
    <source>
        <dbReference type="ARBA" id="ARBA00001973"/>
    </source>
</evidence>
<reference evidence="12 13" key="1">
    <citation type="submission" date="2012-10" db="EMBL/GenBank/DDBJ databases">
        <title>Genome sequencing and analysis of entomopathogenic fungi Beauveria bassiana D1-5.</title>
        <authorList>
            <person name="Li Q."/>
            <person name="Wang L."/>
            <person name="Zhang Z."/>
            <person name="Wang Q."/>
            <person name="Ren J."/>
            <person name="Wang M."/>
            <person name="Xu W."/>
            <person name="Wang J."/>
            <person name="Lu Y."/>
            <person name="Du Q."/>
            <person name="Sun Z."/>
        </authorList>
    </citation>
    <scope>NUCLEOTIDE SEQUENCE [LARGE SCALE GENOMIC DNA]</scope>
    <source>
        <strain evidence="12 13">D1-5</strain>
    </source>
</reference>
<evidence type="ECO:0000256" key="10">
    <source>
        <dbReference type="ARBA" id="ARBA00032899"/>
    </source>
</evidence>
<dbReference type="eggNOG" id="KOG4656">
    <property type="taxonomic scope" value="Eukaryota"/>
</dbReference>
<evidence type="ECO:0000256" key="2">
    <source>
        <dbReference type="ARBA" id="ARBA00003917"/>
    </source>
</evidence>
<sequence length="308" mass="33557">MTVNHTFQVSIYMICQSPCLSFVIPFISSQTTSTFIVCFSLHRLGYDFWLMKHPRTPPSTQTLFAVPLSCDGCIKSVSDALYGLGGITKVEGNLKDQLIAVEGSAAPSKIVEAIQETGRDAILRGSGSSNSAAVSILESFAESAQQHDNDPSREVRGLARMVEVGSGRTLVDLTVRGVSPGTYRATIRQYGNLQHGAESTGPVWTQQQDEGQPKGFIGVVEVGKDGRGSVFADREFYIWEVIGHAMVLTKQKEDDRDDGRQPLKNDADTVVGVIARSSGMWDNDKTVCSCTGKTLWEERKDEVAKGML</sequence>
<dbReference type="HOGENOM" id="CLU_056632_0_0_1"/>
<dbReference type="STRING" id="1245745.A0A0A2VB23"/>
<evidence type="ECO:0000259" key="11">
    <source>
        <dbReference type="PROSITE" id="PS50846"/>
    </source>
</evidence>
<dbReference type="InterPro" id="IPR036163">
    <property type="entry name" value="HMA_dom_sf"/>
</dbReference>
<protein>
    <recommendedName>
        <fullName evidence="5">Superoxide dismutase 1 copper chaperone</fullName>
    </recommendedName>
    <alternativeName>
        <fullName evidence="10">Superoxide dismutase copper chaperone</fullName>
    </alternativeName>
</protein>
<comment type="function">
    <text evidence="2">Destroys radicals which are normally produced within the cells and which are toxic to biological systems.</text>
</comment>
<dbReference type="EMBL" id="ANFO01001022">
    <property type="protein sequence ID" value="KGQ04708.1"/>
    <property type="molecule type" value="Genomic_DNA"/>
</dbReference>
<evidence type="ECO:0000256" key="8">
    <source>
        <dbReference type="ARBA" id="ARBA00023157"/>
    </source>
</evidence>
<evidence type="ECO:0000313" key="13">
    <source>
        <dbReference type="Proteomes" id="UP000030106"/>
    </source>
</evidence>
<evidence type="ECO:0000256" key="9">
    <source>
        <dbReference type="ARBA" id="ARBA00025798"/>
    </source>
</evidence>
<dbReference type="GO" id="GO:0005737">
    <property type="term" value="C:cytoplasm"/>
    <property type="evidence" value="ECO:0007669"/>
    <property type="project" value="UniProtKB-SubCell"/>
</dbReference>
<dbReference type="SUPFAM" id="SSF55008">
    <property type="entry name" value="HMA, heavy metal-associated domain"/>
    <property type="match status" value="1"/>
</dbReference>
<comment type="caution">
    <text evidence="12">The sequence shown here is derived from an EMBL/GenBank/DDBJ whole genome shotgun (WGS) entry which is preliminary data.</text>
</comment>
<dbReference type="AlphaFoldDB" id="A0A0A2VB23"/>
<keyword evidence="8" id="KW-1015">Disulfide bond</keyword>